<gene>
    <name evidence="2" type="ORF">L210DRAFT_910360</name>
</gene>
<accession>A0AAD4C8Z8</accession>
<proteinExistence type="predicted"/>
<reference evidence="2" key="2">
    <citation type="journal article" date="2020" name="Nat. Commun.">
        <title>Large-scale genome sequencing of mycorrhizal fungi provides insights into the early evolution of symbiotic traits.</title>
        <authorList>
            <person name="Miyauchi S."/>
            <person name="Kiss E."/>
            <person name="Kuo A."/>
            <person name="Drula E."/>
            <person name="Kohler A."/>
            <person name="Sanchez-Garcia M."/>
            <person name="Morin E."/>
            <person name="Andreopoulos B."/>
            <person name="Barry K.W."/>
            <person name="Bonito G."/>
            <person name="Buee M."/>
            <person name="Carver A."/>
            <person name="Chen C."/>
            <person name="Cichocki N."/>
            <person name="Clum A."/>
            <person name="Culley D."/>
            <person name="Crous P.W."/>
            <person name="Fauchery L."/>
            <person name="Girlanda M."/>
            <person name="Hayes R.D."/>
            <person name="Keri Z."/>
            <person name="LaButti K."/>
            <person name="Lipzen A."/>
            <person name="Lombard V."/>
            <person name="Magnuson J."/>
            <person name="Maillard F."/>
            <person name="Murat C."/>
            <person name="Nolan M."/>
            <person name="Ohm R.A."/>
            <person name="Pangilinan J."/>
            <person name="Pereira M.F."/>
            <person name="Perotto S."/>
            <person name="Peter M."/>
            <person name="Pfister S."/>
            <person name="Riley R."/>
            <person name="Sitrit Y."/>
            <person name="Stielow J.B."/>
            <person name="Szollosi G."/>
            <person name="Zifcakova L."/>
            <person name="Stursova M."/>
            <person name="Spatafora J.W."/>
            <person name="Tedersoo L."/>
            <person name="Vaario L.M."/>
            <person name="Yamada A."/>
            <person name="Yan M."/>
            <person name="Wang P."/>
            <person name="Xu J."/>
            <person name="Bruns T."/>
            <person name="Baldrian P."/>
            <person name="Vilgalys R."/>
            <person name="Dunand C."/>
            <person name="Henrissat B."/>
            <person name="Grigoriev I.V."/>
            <person name="Hibbett D."/>
            <person name="Nagy L.G."/>
            <person name="Martin F.M."/>
        </authorList>
    </citation>
    <scope>NUCLEOTIDE SEQUENCE</scope>
    <source>
        <strain evidence="2">BED1</strain>
    </source>
</reference>
<dbReference type="Proteomes" id="UP001194468">
    <property type="component" value="Unassembled WGS sequence"/>
</dbReference>
<keyword evidence="1" id="KW-0472">Membrane</keyword>
<reference evidence="2" key="1">
    <citation type="submission" date="2019-10" db="EMBL/GenBank/DDBJ databases">
        <authorList>
            <consortium name="DOE Joint Genome Institute"/>
            <person name="Kuo A."/>
            <person name="Miyauchi S."/>
            <person name="Kiss E."/>
            <person name="Drula E."/>
            <person name="Kohler A."/>
            <person name="Sanchez-Garcia M."/>
            <person name="Andreopoulos B."/>
            <person name="Barry K.W."/>
            <person name="Bonito G."/>
            <person name="Buee M."/>
            <person name="Carver A."/>
            <person name="Chen C."/>
            <person name="Cichocki N."/>
            <person name="Clum A."/>
            <person name="Culley D."/>
            <person name="Crous P.W."/>
            <person name="Fauchery L."/>
            <person name="Girlanda M."/>
            <person name="Hayes R."/>
            <person name="Keri Z."/>
            <person name="LaButti K."/>
            <person name="Lipzen A."/>
            <person name="Lombard V."/>
            <person name="Magnuson J."/>
            <person name="Maillard F."/>
            <person name="Morin E."/>
            <person name="Murat C."/>
            <person name="Nolan M."/>
            <person name="Ohm R."/>
            <person name="Pangilinan J."/>
            <person name="Pereira M."/>
            <person name="Perotto S."/>
            <person name="Peter M."/>
            <person name="Riley R."/>
            <person name="Sitrit Y."/>
            <person name="Stielow B."/>
            <person name="Szollosi G."/>
            <person name="Zifcakova L."/>
            <person name="Stursova M."/>
            <person name="Spatafora J.W."/>
            <person name="Tedersoo L."/>
            <person name="Vaario L.-M."/>
            <person name="Yamada A."/>
            <person name="Yan M."/>
            <person name="Wang P."/>
            <person name="Xu J."/>
            <person name="Bruns T."/>
            <person name="Baldrian P."/>
            <person name="Vilgalys R."/>
            <person name="Henrissat B."/>
            <person name="Grigoriev I.V."/>
            <person name="Hibbett D."/>
            <person name="Nagy L.G."/>
            <person name="Martin F.M."/>
        </authorList>
    </citation>
    <scope>NUCLEOTIDE SEQUENCE</scope>
    <source>
        <strain evidence="2">BED1</strain>
    </source>
</reference>
<evidence type="ECO:0000313" key="2">
    <source>
        <dbReference type="EMBL" id="KAF8452671.1"/>
    </source>
</evidence>
<feature type="transmembrane region" description="Helical" evidence="1">
    <location>
        <begin position="27"/>
        <end position="45"/>
    </location>
</feature>
<keyword evidence="1" id="KW-0812">Transmembrane</keyword>
<feature type="transmembrane region" description="Helical" evidence="1">
    <location>
        <begin position="51"/>
        <end position="68"/>
    </location>
</feature>
<protein>
    <submittedName>
        <fullName evidence="2">Uncharacterized protein</fullName>
    </submittedName>
</protein>
<sequence>MDKYNPRDLMTSPIYPIHRRHPIHNKLYLIYIYIFSLTFHGWKLVPHSRTPYIYCILAGLLTVVRSSASSRNRFRKKVMALYINTLLLAMTCIM</sequence>
<organism evidence="2 3">
    <name type="scientific">Boletus edulis BED1</name>
    <dbReference type="NCBI Taxonomy" id="1328754"/>
    <lineage>
        <taxon>Eukaryota</taxon>
        <taxon>Fungi</taxon>
        <taxon>Dikarya</taxon>
        <taxon>Basidiomycota</taxon>
        <taxon>Agaricomycotina</taxon>
        <taxon>Agaricomycetes</taxon>
        <taxon>Agaricomycetidae</taxon>
        <taxon>Boletales</taxon>
        <taxon>Boletineae</taxon>
        <taxon>Boletaceae</taxon>
        <taxon>Boletoideae</taxon>
        <taxon>Boletus</taxon>
    </lineage>
</organism>
<keyword evidence="1" id="KW-1133">Transmembrane helix</keyword>
<evidence type="ECO:0000313" key="3">
    <source>
        <dbReference type="Proteomes" id="UP001194468"/>
    </source>
</evidence>
<name>A0AAD4C8Z8_BOLED</name>
<dbReference type="EMBL" id="WHUW01000001">
    <property type="protein sequence ID" value="KAF8452671.1"/>
    <property type="molecule type" value="Genomic_DNA"/>
</dbReference>
<comment type="caution">
    <text evidence="2">The sequence shown here is derived from an EMBL/GenBank/DDBJ whole genome shotgun (WGS) entry which is preliminary data.</text>
</comment>
<keyword evidence="3" id="KW-1185">Reference proteome</keyword>
<dbReference type="AlphaFoldDB" id="A0AAD4C8Z8"/>
<feature type="non-terminal residue" evidence="2">
    <location>
        <position position="94"/>
    </location>
</feature>
<evidence type="ECO:0000256" key="1">
    <source>
        <dbReference type="SAM" id="Phobius"/>
    </source>
</evidence>